<dbReference type="PRINTS" id="PR00371">
    <property type="entry name" value="FPNCR"/>
</dbReference>
<dbReference type="SMART" id="SM01117">
    <property type="entry name" value="Cyt-b5"/>
    <property type="match status" value="1"/>
</dbReference>
<dbReference type="GO" id="GO:0003958">
    <property type="term" value="F:NADPH-hemoprotein reductase activity"/>
    <property type="evidence" value="ECO:0007669"/>
    <property type="project" value="UniProtKB-EC"/>
</dbReference>
<dbReference type="PROSITE" id="PS00191">
    <property type="entry name" value="CYTOCHROME_B5_1"/>
    <property type="match status" value="1"/>
</dbReference>
<dbReference type="GO" id="GO:0020037">
    <property type="term" value="F:heme binding"/>
    <property type="evidence" value="ECO:0007669"/>
    <property type="project" value="InterPro"/>
</dbReference>
<evidence type="ECO:0000313" key="13">
    <source>
        <dbReference type="Proteomes" id="UP000799429"/>
    </source>
</evidence>
<dbReference type="Gene3D" id="3.10.120.10">
    <property type="entry name" value="Cytochrome b5-like heme/steroid binding domain"/>
    <property type="match status" value="1"/>
</dbReference>
<dbReference type="GO" id="GO:0016702">
    <property type="term" value="F:oxidoreductase activity, acting on single donors with incorporation of molecular oxygen, incorporation of two atoms of oxygen"/>
    <property type="evidence" value="ECO:0007669"/>
    <property type="project" value="UniProtKB-ARBA"/>
</dbReference>
<evidence type="ECO:0000256" key="2">
    <source>
        <dbReference type="ARBA" id="ARBA00007119"/>
    </source>
</evidence>
<dbReference type="InterPro" id="IPR037217">
    <property type="entry name" value="Trp/Indoleamine_2_3_dOase-like"/>
</dbReference>
<accession>A0A9P4S6Z5</accession>
<feature type="compositionally biased region" description="Polar residues" evidence="10">
    <location>
        <begin position="1510"/>
        <end position="1519"/>
    </location>
</feature>
<comment type="similarity">
    <text evidence="2">Belongs to the indoleamine 2,3-dioxygenase family.</text>
</comment>
<dbReference type="InterPro" id="IPR001709">
    <property type="entry name" value="Flavoprot_Pyr_Nucl_cyt_Rdtase"/>
</dbReference>
<keyword evidence="7" id="KW-0560">Oxidoreductase</keyword>
<dbReference type="InterPro" id="IPR001199">
    <property type="entry name" value="Cyt_B5-like_heme/steroid-bd"/>
</dbReference>
<protein>
    <recommendedName>
        <fullName evidence="9">NADPH--hemoprotein reductase</fullName>
        <ecNumber evidence="9">1.6.2.4</ecNumber>
    </recommendedName>
</protein>
<dbReference type="InterPro" id="IPR018506">
    <property type="entry name" value="Cyt_B5_heme-BS"/>
</dbReference>
<feature type="compositionally biased region" description="Low complexity" evidence="10">
    <location>
        <begin position="1494"/>
        <end position="1504"/>
    </location>
</feature>
<dbReference type="SUPFAM" id="SSF63380">
    <property type="entry name" value="Riboflavin synthase domain-like"/>
    <property type="match status" value="1"/>
</dbReference>
<feature type="compositionally biased region" description="Low complexity" evidence="10">
    <location>
        <begin position="1460"/>
        <end position="1469"/>
    </location>
</feature>
<organism evidence="12 13">
    <name type="scientific">Patellaria atrata CBS 101060</name>
    <dbReference type="NCBI Taxonomy" id="1346257"/>
    <lineage>
        <taxon>Eukaryota</taxon>
        <taxon>Fungi</taxon>
        <taxon>Dikarya</taxon>
        <taxon>Ascomycota</taxon>
        <taxon>Pezizomycotina</taxon>
        <taxon>Dothideomycetes</taxon>
        <taxon>Dothideomycetes incertae sedis</taxon>
        <taxon>Patellariales</taxon>
        <taxon>Patellariaceae</taxon>
        <taxon>Patellaria</taxon>
    </lineage>
</organism>
<dbReference type="GO" id="GO:0010181">
    <property type="term" value="F:FMN binding"/>
    <property type="evidence" value="ECO:0007669"/>
    <property type="project" value="TreeGrafter"/>
</dbReference>
<dbReference type="Pfam" id="PF00667">
    <property type="entry name" value="FAD_binding_1"/>
    <property type="match status" value="1"/>
</dbReference>
<comment type="cofactor">
    <cofactor evidence="1">
        <name>FAD</name>
        <dbReference type="ChEBI" id="CHEBI:57692"/>
    </cofactor>
</comment>
<comment type="caution">
    <text evidence="12">The sequence shown here is derived from an EMBL/GenBank/DDBJ whole genome shotgun (WGS) entry which is preliminary data.</text>
</comment>
<keyword evidence="3" id="KW-0349">Heme</keyword>
<dbReference type="PRINTS" id="PR00363">
    <property type="entry name" value="CYTOCHROMEB5"/>
</dbReference>
<dbReference type="Pfam" id="PF00175">
    <property type="entry name" value="NAD_binding_1"/>
    <property type="match status" value="1"/>
</dbReference>
<keyword evidence="6" id="KW-0274">FAD</keyword>
<dbReference type="GO" id="GO:0050660">
    <property type="term" value="F:flavin adenine dinucleotide binding"/>
    <property type="evidence" value="ECO:0007669"/>
    <property type="project" value="TreeGrafter"/>
</dbReference>
<evidence type="ECO:0000256" key="6">
    <source>
        <dbReference type="ARBA" id="ARBA00022827"/>
    </source>
</evidence>
<keyword evidence="4" id="KW-0285">Flavoprotein</keyword>
<dbReference type="InterPro" id="IPR039261">
    <property type="entry name" value="FNR_nucleotide-bd"/>
</dbReference>
<dbReference type="GO" id="GO:0019441">
    <property type="term" value="P:L-tryptophan catabolic process to kynurenine"/>
    <property type="evidence" value="ECO:0007669"/>
    <property type="project" value="InterPro"/>
</dbReference>
<dbReference type="EMBL" id="MU006100">
    <property type="protein sequence ID" value="KAF2837286.1"/>
    <property type="molecule type" value="Genomic_DNA"/>
</dbReference>
<evidence type="ECO:0000256" key="10">
    <source>
        <dbReference type="SAM" id="MobiDB-lite"/>
    </source>
</evidence>
<feature type="domain" description="Cytochrome b5 heme-binding" evidence="11">
    <location>
        <begin position="987"/>
        <end position="1068"/>
    </location>
</feature>
<evidence type="ECO:0000256" key="4">
    <source>
        <dbReference type="ARBA" id="ARBA00022630"/>
    </source>
</evidence>
<evidence type="ECO:0000256" key="1">
    <source>
        <dbReference type="ARBA" id="ARBA00001974"/>
    </source>
</evidence>
<evidence type="ECO:0000256" key="7">
    <source>
        <dbReference type="ARBA" id="ARBA00023002"/>
    </source>
</evidence>
<evidence type="ECO:0000256" key="5">
    <source>
        <dbReference type="ARBA" id="ARBA00022723"/>
    </source>
</evidence>
<feature type="region of interest" description="Disordered" evidence="10">
    <location>
        <begin position="210"/>
        <end position="239"/>
    </location>
</feature>
<dbReference type="Gene3D" id="2.40.30.10">
    <property type="entry name" value="Translation factors"/>
    <property type="match status" value="1"/>
</dbReference>
<dbReference type="PANTHER" id="PTHR19384">
    <property type="entry name" value="NITRIC OXIDE SYNTHASE-RELATED"/>
    <property type="match status" value="1"/>
</dbReference>
<evidence type="ECO:0000256" key="9">
    <source>
        <dbReference type="ARBA" id="ARBA00023797"/>
    </source>
</evidence>
<gene>
    <name evidence="12" type="ORF">M501DRAFT_1018193</name>
</gene>
<dbReference type="Gene3D" id="1.20.990.10">
    <property type="entry name" value="NADPH-cytochrome p450 Reductase, Chain A, domain 3"/>
    <property type="match status" value="1"/>
</dbReference>
<dbReference type="Gene3D" id="3.40.50.80">
    <property type="entry name" value="Nucleotide-binding domain of ferredoxin-NADP reductase (FNR) module"/>
    <property type="match status" value="1"/>
</dbReference>
<evidence type="ECO:0000313" key="12">
    <source>
        <dbReference type="EMBL" id="KAF2837286.1"/>
    </source>
</evidence>
<dbReference type="Proteomes" id="UP000799429">
    <property type="component" value="Unassembled WGS sequence"/>
</dbReference>
<dbReference type="SUPFAM" id="SSF52343">
    <property type="entry name" value="Ferredoxin reductase-like, C-terminal NADP-linked domain"/>
    <property type="match status" value="1"/>
</dbReference>
<dbReference type="InterPro" id="IPR023173">
    <property type="entry name" value="NADPH_Cyt_P450_Rdtase_alpha"/>
</dbReference>
<dbReference type="PANTHER" id="PTHR19384:SF17">
    <property type="entry name" value="NADPH--CYTOCHROME P450 REDUCTASE"/>
    <property type="match status" value="1"/>
</dbReference>
<dbReference type="Pfam" id="PF00173">
    <property type="entry name" value="Cyt-b5"/>
    <property type="match status" value="1"/>
</dbReference>
<dbReference type="InterPro" id="IPR003097">
    <property type="entry name" value="CysJ-like_FAD-binding"/>
</dbReference>
<keyword evidence="13" id="KW-1185">Reference proteome</keyword>
<feature type="region of interest" description="Disordered" evidence="10">
    <location>
        <begin position="1431"/>
        <end position="1556"/>
    </location>
</feature>
<feature type="compositionally biased region" description="Polar residues" evidence="10">
    <location>
        <begin position="1445"/>
        <end position="1459"/>
    </location>
</feature>
<dbReference type="PROSITE" id="PS50255">
    <property type="entry name" value="CYTOCHROME_B5_2"/>
    <property type="match status" value="1"/>
</dbReference>
<evidence type="ECO:0000259" key="11">
    <source>
        <dbReference type="PROSITE" id="PS50255"/>
    </source>
</evidence>
<dbReference type="GO" id="GO:0046872">
    <property type="term" value="F:metal ion binding"/>
    <property type="evidence" value="ECO:0007669"/>
    <property type="project" value="UniProtKB-KW"/>
</dbReference>
<dbReference type="SUPFAM" id="SSF55856">
    <property type="entry name" value="Cytochrome b5-like heme/steroid binding domain"/>
    <property type="match status" value="1"/>
</dbReference>
<dbReference type="Pfam" id="PF01231">
    <property type="entry name" value="IDO"/>
    <property type="match status" value="1"/>
</dbReference>
<dbReference type="OrthoDB" id="260519at2759"/>
<sequence>MIGMTEGVCPFSGGQSTRSASEAGPVRRGPRGCAFAGFGANCPLPSAYSDDPHEVERLHLHERRTINEMLLPEAPPRELTKGMKNADSLPPEDDAVLAVALGAPARRVLMRAEEIGPRTGWKDGYLSATHGFCAPDPSDSPVALRASPGRVWSDLCERMPGVVARGNMRNSILALPLIYATPDVIPDRALWAATVCLGILASTYRYEERNDGSEGISVTPPPGTFRNITGDADDEEEETKGIPRNIAIPLKQACVRMGRPLPHLTQFDVSIYNFKIRDPTSVHPYVARSENMDLRWPVFNDRGEAMFLLCMAEVHGCFVPGVEIVTRCQEAVMNRDKEGLLREMVKLKALIDQLPFIFHKISVNPNSGENFANPVEWGQRYAKWSAPLSRRVPALSGLALPLFLLMDAFLGRTKYTSFLGIEAVHLRRWLPLNIRAFIAAIETSYKIPEFINNSNDSRLEGILEGLIESYAGERGFMGTHRYKVYGFLEVVAKTGRTETNGNAGAGDSEGRAWEEVHRTLSDSMKERLDPYRGAVAVQPHEMRGSFEECRFKARILERQNIDNDSARSTGMVTFDLQGSGITFQPGDRLAVMPFNNATEVDKMAAALGLDELMDVIVPVEKGSEWARFSRHLGVVSRAPIAGLTVRDILKRGHLAPLTKDLVMAFHMALRASSRTILKVLASEEWPVPGSVGDLLQKAIGEVPGPVWDQAFELVDLSWLPKMIPLEVPRTYSISNYSPELLPSMIDLTVSRTERAIHPALEQTEGKTTSCGISSGFLNPKPKTVGYPTSLNDEGVLIGISRPINFQLPPSTTAPVAMFAGGSGIAPFRGFWQARVHNGIGRNVLFLGIQSREKFVYEDELRSLVQEGSLELHLAFSRDRRGLVYDPMSRELIERDMEPHYIDSTIVEQGRIVSELVMSKSQGGQAGYLYVCGSVSVYETVMSGIRKAIYQYSAATSDTADAILASAFAERRFMLDIFMTPRPMSYKMPTISLSQLARNTGHRKGSRMWIGVHGGVYDVTDFLDIHPGGTLIVAASAGLDATKTFDDLAHTSNPEVSSLLSKYFIGHLATKPDFRSPELSDLYNVFYQYLRTCVESLTTLFFEANHILENSKVWFQGGLLNIGGVRKFYQFQSRLMQNGFSTLFGGKLQEIYLKLSFTLASAGAPNVQLPDVIGTITRAQSSHDAAIASKEISQIGQFVCNSSKTAQFHENGIIEYAQAVTEMDITFLEHIRDEVCMGMDAFDSLASMEESSSRKQVKLSAFLLTVLERIAKRLESFYASLAQQSIYRPEIELNPARSRWNMLRRKIFDGSLFILAQVPQLDHHDTRGSIFRPGATSTDVDFTHVFESVQRALRADTSVSFNAIASEPKRLADAHTARANTNASAASTFETRENAAALRQLGAFISENASSIRRLSRIPAAYDFDQIMAAYGEKSPSSPHHVRTRSGLSSTSMPRQKVQTPPSQLSPPLQNGTLNRRAPPAESSPPAPLFTNENATTTATTAPAPLHRRQPTPTSSLPQPKTSPPLPILHRRAPPSTSVTSASQPRRQGSNESMSSAYRAAASVAGSLPGTLVSGGAKGRAMGVGGPFPVRTYTTAGQGPGLRALRLGAGTGPGGIERKVQVRE</sequence>
<feature type="region of interest" description="Disordered" evidence="10">
    <location>
        <begin position="1"/>
        <end position="27"/>
    </location>
</feature>
<feature type="compositionally biased region" description="Polar residues" evidence="10">
    <location>
        <begin position="1534"/>
        <end position="1555"/>
    </location>
</feature>
<proteinExistence type="inferred from homology"/>
<dbReference type="SUPFAM" id="SSF140959">
    <property type="entry name" value="Indolic compounds 2,3-dioxygenase-like"/>
    <property type="match status" value="1"/>
</dbReference>
<dbReference type="Gene3D" id="1.20.58.480">
    <property type="match status" value="1"/>
</dbReference>
<evidence type="ECO:0000256" key="8">
    <source>
        <dbReference type="ARBA" id="ARBA00023004"/>
    </source>
</evidence>
<feature type="region of interest" description="Disordered" evidence="10">
    <location>
        <begin position="1594"/>
        <end position="1613"/>
    </location>
</feature>
<dbReference type="InterPro" id="IPR036400">
    <property type="entry name" value="Cyt_B5-like_heme/steroid_sf"/>
</dbReference>
<keyword evidence="8" id="KW-0408">Iron</keyword>
<dbReference type="InterPro" id="IPR017938">
    <property type="entry name" value="Riboflavin_synthase-like_b-brl"/>
</dbReference>
<dbReference type="GO" id="GO:0005829">
    <property type="term" value="C:cytosol"/>
    <property type="evidence" value="ECO:0007669"/>
    <property type="project" value="TreeGrafter"/>
</dbReference>
<dbReference type="EC" id="1.6.2.4" evidence="9"/>
<dbReference type="InterPro" id="IPR001433">
    <property type="entry name" value="OxRdtase_FAD/NAD-bd"/>
</dbReference>
<reference evidence="12" key="1">
    <citation type="journal article" date="2020" name="Stud. Mycol.">
        <title>101 Dothideomycetes genomes: a test case for predicting lifestyles and emergence of pathogens.</title>
        <authorList>
            <person name="Haridas S."/>
            <person name="Albert R."/>
            <person name="Binder M."/>
            <person name="Bloem J."/>
            <person name="Labutti K."/>
            <person name="Salamov A."/>
            <person name="Andreopoulos B."/>
            <person name="Baker S."/>
            <person name="Barry K."/>
            <person name="Bills G."/>
            <person name="Bluhm B."/>
            <person name="Cannon C."/>
            <person name="Castanera R."/>
            <person name="Culley D."/>
            <person name="Daum C."/>
            <person name="Ezra D."/>
            <person name="Gonzalez J."/>
            <person name="Henrissat B."/>
            <person name="Kuo A."/>
            <person name="Liang C."/>
            <person name="Lipzen A."/>
            <person name="Lutzoni F."/>
            <person name="Magnuson J."/>
            <person name="Mondo S."/>
            <person name="Nolan M."/>
            <person name="Ohm R."/>
            <person name="Pangilinan J."/>
            <person name="Park H.-J."/>
            <person name="Ramirez L."/>
            <person name="Alfaro M."/>
            <person name="Sun H."/>
            <person name="Tritt A."/>
            <person name="Yoshinaga Y."/>
            <person name="Zwiers L.-H."/>
            <person name="Turgeon B."/>
            <person name="Goodwin S."/>
            <person name="Spatafora J."/>
            <person name="Crous P."/>
            <person name="Grigoriev I."/>
        </authorList>
    </citation>
    <scope>NUCLEOTIDE SEQUENCE</scope>
    <source>
        <strain evidence="12">CBS 101060</strain>
    </source>
</reference>
<name>A0A9P4S6Z5_9PEZI</name>
<evidence type="ECO:0000256" key="3">
    <source>
        <dbReference type="ARBA" id="ARBA00022617"/>
    </source>
</evidence>
<dbReference type="InterPro" id="IPR000898">
    <property type="entry name" value="Indolamine_dOase"/>
</dbReference>
<keyword evidence="5" id="KW-0479">Metal-binding</keyword>